<dbReference type="Pfam" id="PF08240">
    <property type="entry name" value="ADH_N"/>
    <property type="match status" value="1"/>
</dbReference>
<evidence type="ECO:0000256" key="1">
    <source>
        <dbReference type="ARBA" id="ARBA00022857"/>
    </source>
</evidence>
<dbReference type="RefSeq" id="WP_406131952.1">
    <property type="nucleotide sequence ID" value="NZ_CP108200.1"/>
</dbReference>
<evidence type="ECO:0000259" key="2">
    <source>
        <dbReference type="SMART" id="SM00829"/>
    </source>
</evidence>
<dbReference type="InterPro" id="IPR020843">
    <property type="entry name" value="ER"/>
</dbReference>
<dbReference type="Gene3D" id="3.90.180.10">
    <property type="entry name" value="Medium-chain alcohol dehydrogenases, catalytic domain"/>
    <property type="match status" value="1"/>
</dbReference>
<dbReference type="InterPro" id="IPR036291">
    <property type="entry name" value="NAD(P)-bd_dom_sf"/>
</dbReference>
<dbReference type="InterPro" id="IPR011032">
    <property type="entry name" value="GroES-like_sf"/>
</dbReference>
<dbReference type="PANTHER" id="PTHR44154:SF1">
    <property type="entry name" value="QUINONE OXIDOREDUCTASE"/>
    <property type="match status" value="1"/>
</dbReference>
<dbReference type="SMART" id="SM00829">
    <property type="entry name" value="PKS_ER"/>
    <property type="match status" value="1"/>
</dbReference>
<dbReference type="SUPFAM" id="SSF51735">
    <property type="entry name" value="NAD(P)-binding Rossmann-fold domains"/>
    <property type="match status" value="1"/>
</dbReference>
<dbReference type="Gene3D" id="3.40.50.720">
    <property type="entry name" value="NAD(P)-binding Rossmann-like Domain"/>
    <property type="match status" value="1"/>
</dbReference>
<evidence type="ECO:0000313" key="4">
    <source>
        <dbReference type="Proteomes" id="UP001622731"/>
    </source>
</evidence>
<dbReference type="InterPro" id="IPR013149">
    <property type="entry name" value="ADH-like_C"/>
</dbReference>
<feature type="domain" description="Enoyl reductase (ER)" evidence="2">
    <location>
        <begin position="18"/>
        <end position="330"/>
    </location>
</feature>
<keyword evidence="4" id="KW-1185">Reference proteome</keyword>
<protein>
    <submittedName>
        <fullName evidence="3">Zinc-binding dehydrogenase</fullName>
    </submittedName>
</protein>
<keyword evidence="1" id="KW-0521">NADP</keyword>
<dbReference type="PANTHER" id="PTHR44154">
    <property type="entry name" value="QUINONE OXIDOREDUCTASE"/>
    <property type="match status" value="1"/>
</dbReference>
<name>A0ABZ1LX33_9ACTN</name>
<sequence>MNGTVPEVMRAAYIDAVGPADAIRYGELAVPPVGPTDVLVRVAAVAADPVDTFVRSGAYATPLPLPFVVGRDLVGEVAVAGPGAAGLAVGQRVWCNSLGHAGRQGSFAQYATVAAERLYPAPAGIDAEHLVAAAHPAASAWLALFRHGRLRAGETVYVGGGAGNVGGAAVALTSRAGARVVATARAEDAAAVRELGAAEVLDHHAPDLGARVRGAAPDGYDVHLDTSGHGVLAEAVDSLARGGRLVAMVGLGTGPAALSVGGLYTKDASIVGFAISNATAADLAEAARGVAGVLTDTPWRPRIADRLPLSMTAEAHRRLEAGEVRGRLVLRPSCPLDLLTS</sequence>
<reference evidence="3 4" key="1">
    <citation type="submission" date="2022-10" db="EMBL/GenBank/DDBJ databases">
        <title>The complete genomes of actinobacterial strains from the NBC collection.</title>
        <authorList>
            <person name="Joergensen T.S."/>
            <person name="Alvarez Arevalo M."/>
            <person name="Sterndorff E.B."/>
            <person name="Faurdal D."/>
            <person name="Vuksanovic O."/>
            <person name="Mourched A.-S."/>
            <person name="Charusanti P."/>
            <person name="Shaw S."/>
            <person name="Blin K."/>
            <person name="Weber T."/>
        </authorList>
    </citation>
    <scope>NUCLEOTIDE SEQUENCE [LARGE SCALE GENOMIC DNA]</scope>
    <source>
        <strain evidence="3 4">NBC_00116</strain>
    </source>
</reference>
<dbReference type="InterPro" id="IPR013154">
    <property type="entry name" value="ADH-like_N"/>
</dbReference>
<dbReference type="Proteomes" id="UP001622731">
    <property type="component" value="Chromosome"/>
</dbReference>
<evidence type="ECO:0000313" key="3">
    <source>
        <dbReference type="EMBL" id="WTR93320.1"/>
    </source>
</evidence>
<organism evidence="3 4">
    <name type="scientific">Streptomyces anthocyanicus</name>
    <dbReference type="NCBI Taxonomy" id="68174"/>
    <lineage>
        <taxon>Bacteria</taxon>
        <taxon>Bacillati</taxon>
        <taxon>Actinomycetota</taxon>
        <taxon>Actinomycetes</taxon>
        <taxon>Kitasatosporales</taxon>
        <taxon>Streptomycetaceae</taxon>
        <taxon>Streptomyces</taxon>
        <taxon>Streptomyces violaceoruber group</taxon>
    </lineage>
</organism>
<accession>A0ABZ1LX33</accession>
<dbReference type="InterPro" id="IPR051603">
    <property type="entry name" value="Zinc-ADH_QOR/CCCR"/>
</dbReference>
<proteinExistence type="predicted"/>
<dbReference type="EMBL" id="CP108200">
    <property type="protein sequence ID" value="WTR93320.1"/>
    <property type="molecule type" value="Genomic_DNA"/>
</dbReference>
<dbReference type="SUPFAM" id="SSF50129">
    <property type="entry name" value="GroES-like"/>
    <property type="match status" value="1"/>
</dbReference>
<dbReference type="Pfam" id="PF00107">
    <property type="entry name" value="ADH_zinc_N"/>
    <property type="match status" value="1"/>
</dbReference>
<gene>
    <name evidence="3" type="ORF">OHB34_03990</name>
</gene>